<feature type="coiled-coil region" evidence="1">
    <location>
        <begin position="29"/>
        <end position="63"/>
    </location>
</feature>
<dbReference type="AlphaFoldDB" id="A0A0K1S0N2"/>
<reference evidence="2 3" key="1">
    <citation type="journal article" date="2016" name="Stand. Genomic Sci.">
        <title>Complete genome sequence and genomic characterization of Microcystis panniformis FACHB 1757 by third-generation sequencing.</title>
        <authorList>
            <person name="Zhang J.Y."/>
            <person name="Guan R."/>
            <person name="Zhang H.J."/>
            <person name="Li H."/>
            <person name="Xiao P."/>
            <person name="Yu G.L."/>
            <person name="Du L."/>
            <person name="Cao D.M."/>
            <person name="Zhu B.C."/>
            <person name="Li R.H."/>
            <person name="Lu Z.H."/>
        </authorList>
    </citation>
    <scope>NUCLEOTIDE SEQUENCE [LARGE SCALE GENOMIC DNA]</scope>
    <source>
        <strain evidence="2 3">FACHB-1757</strain>
    </source>
</reference>
<organism evidence="2 3">
    <name type="scientific">Microcystis panniformis FACHB-1757</name>
    <dbReference type="NCBI Taxonomy" id="1638788"/>
    <lineage>
        <taxon>Bacteria</taxon>
        <taxon>Bacillati</taxon>
        <taxon>Cyanobacteriota</taxon>
        <taxon>Cyanophyceae</taxon>
        <taxon>Oscillatoriophycideae</taxon>
        <taxon>Chroococcales</taxon>
        <taxon>Microcystaceae</taxon>
        <taxon>Microcystis</taxon>
    </lineage>
</organism>
<proteinExistence type="predicted"/>
<gene>
    <name evidence="2" type="ORF">VL20_2632</name>
</gene>
<protein>
    <submittedName>
        <fullName evidence="2">Uncharacterized protein</fullName>
    </submittedName>
</protein>
<keyword evidence="3" id="KW-1185">Reference proteome</keyword>
<accession>A0A0K1S0N2</accession>
<keyword evidence="1" id="KW-0175">Coiled coil</keyword>
<evidence type="ECO:0000313" key="2">
    <source>
        <dbReference type="EMBL" id="AKV67702.1"/>
    </source>
</evidence>
<dbReference type="Proteomes" id="UP000068167">
    <property type="component" value="Chromosome"/>
</dbReference>
<dbReference type="RefSeq" id="WP_052276509.1">
    <property type="nucleotide sequence ID" value="NZ_CP011339.1"/>
</dbReference>
<dbReference type="KEGG" id="mpk:VL20_2632"/>
<evidence type="ECO:0000313" key="3">
    <source>
        <dbReference type="Proteomes" id="UP000068167"/>
    </source>
</evidence>
<dbReference type="PATRIC" id="fig|1638788.3.peg.2640"/>
<name>A0A0K1S0N2_9CHRO</name>
<sequence length="106" mass="12608">MQTQPLESNSTNLIKLRSSQPESLKSMIKIDLNNRLRDLESGLQKTQARLKEFETQYQWSTEQFVDLFTNDQLQHSEDFDEWLGESWMLDKIQQKIAIIKEIEFVD</sequence>
<evidence type="ECO:0000256" key="1">
    <source>
        <dbReference type="SAM" id="Coils"/>
    </source>
</evidence>
<dbReference type="EMBL" id="CP011339">
    <property type="protein sequence ID" value="AKV67702.1"/>
    <property type="molecule type" value="Genomic_DNA"/>
</dbReference>